<feature type="region of interest" description="Disordered" evidence="1">
    <location>
        <begin position="26"/>
        <end position="123"/>
    </location>
</feature>
<dbReference type="AlphaFoldDB" id="A0AAV5VVQ7"/>
<organism evidence="3 4">
    <name type="scientific">Pristionchus fissidentatus</name>
    <dbReference type="NCBI Taxonomy" id="1538716"/>
    <lineage>
        <taxon>Eukaryota</taxon>
        <taxon>Metazoa</taxon>
        <taxon>Ecdysozoa</taxon>
        <taxon>Nematoda</taxon>
        <taxon>Chromadorea</taxon>
        <taxon>Rhabditida</taxon>
        <taxon>Rhabditina</taxon>
        <taxon>Diplogasteromorpha</taxon>
        <taxon>Diplogasteroidea</taxon>
        <taxon>Neodiplogasteridae</taxon>
        <taxon>Pristionchus</taxon>
    </lineage>
</organism>
<accession>A0AAV5VVQ7</accession>
<gene>
    <name evidence="3" type="ORF">PFISCL1PPCAC_13923</name>
</gene>
<evidence type="ECO:0000256" key="2">
    <source>
        <dbReference type="SAM" id="SignalP"/>
    </source>
</evidence>
<feature type="compositionally biased region" description="Low complexity" evidence="1">
    <location>
        <begin position="26"/>
        <end position="36"/>
    </location>
</feature>
<evidence type="ECO:0000313" key="3">
    <source>
        <dbReference type="EMBL" id="GMT22626.1"/>
    </source>
</evidence>
<dbReference type="Proteomes" id="UP001432322">
    <property type="component" value="Unassembled WGS sequence"/>
</dbReference>
<feature type="signal peptide" evidence="2">
    <location>
        <begin position="1"/>
        <end position="24"/>
    </location>
</feature>
<feature type="compositionally biased region" description="Low complexity" evidence="1">
    <location>
        <begin position="48"/>
        <end position="64"/>
    </location>
</feature>
<comment type="caution">
    <text evidence="3">The sequence shown here is derived from an EMBL/GenBank/DDBJ whole genome shotgun (WGS) entry which is preliminary data.</text>
</comment>
<feature type="compositionally biased region" description="Polar residues" evidence="1">
    <location>
        <begin position="73"/>
        <end position="82"/>
    </location>
</feature>
<sequence>STRSTPRPPITLIVLRLPIWRVSSSYLRSSPSPTLPKARESVTANPLAMRSPSARSSPTATTRPECTRWQRGRSCSATSFSTDRAVGDRAIEVTTTPTLTSRSRRRRPRSAAPSCTRQRRRRR</sequence>
<dbReference type="EMBL" id="BTSY01000004">
    <property type="protein sequence ID" value="GMT22626.1"/>
    <property type="molecule type" value="Genomic_DNA"/>
</dbReference>
<proteinExistence type="predicted"/>
<name>A0AAV5VVQ7_9BILA</name>
<feature type="non-terminal residue" evidence="3">
    <location>
        <position position="1"/>
    </location>
</feature>
<feature type="non-terminal residue" evidence="3">
    <location>
        <position position="123"/>
    </location>
</feature>
<evidence type="ECO:0000256" key="1">
    <source>
        <dbReference type="SAM" id="MobiDB-lite"/>
    </source>
</evidence>
<keyword evidence="2" id="KW-0732">Signal</keyword>
<feature type="chain" id="PRO_5043663675" evidence="2">
    <location>
        <begin position="25"/>
        <end position="123"/>
    </location>
</feature>
<protein>
    <submittedName>
        <fullName evidence="3">Uncharacterized protein</fullName>
    </submittedName>
</protein>
<keyword evidence="4" id="KW-1185">Reference proteome</keyword>
<reference evidence="3" key="1">
    <citation type="submission" date="2023-10" db="EMBL/GenBank/DDBJ databases">
        <title>Genome assembly of Pristionchus species.</title>
        <authorList>
            <person name="Yoshida K."/>
            <person name="Sommer R.J."/>
        </authorList>
    </citation>
    <scope>NUCLEOTIDE SEQUENCE</scope>
    <source>
        <strain evidence="3">RS5133</strain>
    </source>
</reference>
<evidence type="ECO:0000313" key="4">
    <source>
        <dbReference type="Proteomes" id="UP001432322"/>
    </source>
</evidence>